<dbReference type="EMBL" id="LJGZ01000095">
    <property type="protein sequence ID" value="OEV17930.1"/>
    <property type="molecule type" value="Genomic_DNA"/>
</dbReference>
<protein>
    <submittedName>
        <fullName evidence="2">Uncharacterized protein</fullName>
    </submittedName>
</protein>
<dbReference type="AlphaFoldDB" id="A0A1E7LP03"/>
<reference evidence="2 3" key="1">
    <citation type="journal article" date="2016" name="Front. Microbiol.">
        <title>Comparative Genomics Analysis of Streptomyces Species Reveals Their Adaptation to the Marine Environment and Their Diversity at the Genomic Level.</title>
        <authorList>
            <person name="Tian X."/>
            <person name="Zhang Z."/>
            <person name="Yang T."/>
            <person name="Chen M."/>
            <person name="Li J."/>
            <person name="Chen F."/>
            <person name="Yang J."/>
            <person name="Li W."/>
            <person name="Zhang B."/>
            <person name="Zhang Z."/>
            <person name="Wu J."/>
            <person name="Zhang C."/>
            <person name="Long L."/>
            <person name="Xiao J."/>
        </authorList>
    </citation>
    <scope>NUCLEOTIDE SEQUENCE [LARGE SCALE GENOMIC DNA]</scope>
    <source>
        <strain evidence="2 3">SCSIO M10372</strain>
    </source>
</reference>
<feature type="region of interest" description="Disordered" evidence="1">
    <location>
        <begin position="1"/>
        <end position="193"/>
    </location>
</feature>
<evidence type="ECO:0000313" key="3">
    <source>
        <dbReference type="Proteomes" id="UP000175971"/>
    </source>
</evidence>
<organism evidence="2 3">
    <name type="scientific">Streptomyces nanshensis</name>
    <dbReference type="NCBI Taxonomy" id="518642"/>
    <lineage>
        <taxon>Bacteria</taxon>
        <taxon>Bacillati</taxon>
        <taxon>Actinomycetota</taxon>
        <taxon>Actinomycetes</taxon>
        <taxon>Kitasatosporales</taxon>
        <taxon>Streptomycetaceae</taxon>
        <taxon>Streptomyces</taxon>
    </lineage>
</organism>
<feature type="compositionally biased region" description="Basic and acidic residues" evidence="1">
    <location>
        <begin position="132"/>
        <end position="151"/>
    </location>
</feature>
<gene>
    <name evidence="2" type="ORF">AN221_25205</name>
</gene>
<name>A0A1E7LP03_9ACTN</name>
<evidence type="ECO:0000256" key="1">
    <source>
        <dbReference type="SAM" id="MobiDB-lite"/>
    </source>
</evidence>
<sequence>MESTHDEEGGREEGEQQEGGQRPGVQGEHGDGEDEDRGGGGQVGQGGGGEGGEAVDLARQPAEQLPAAVGLQEAQRGRAHGRCGAFAESGEDVFARADQPVAGEPGEDRAAGDQGEQEQDPAQQFGPVAAARHVDDPPDRRGDADRGRGSGEVEEDGGGEGEAVSGQEGGGPAEDGTLVGEIGEQRGVSHGAVPVRGRGVRRVREGWRWSVRCRVP</sequence>
<feature type="compositionally biased region" description="Gly residues" evidence="1">
    <location>
        <begin position="39"/>
        <end position="52"/>
    </location>
</feature>
<comment type="caution">
    <text evidence="2">The sequence shown here is derived from an EMBL/GenBank/DDBJ whole genome shotgun (WGS) entry which is preliminary data.</text>
</comment>
<proteinExistence type="predicted"/>
<keyword evidence="3" id="KW-1185">Reference proteome</keyword>
<dbReference type="Proteomes" id="UP000175971">
    <property type="component" value="Unassembled WGS sequence"/>
</dbReference>
<evidence type="ECO:0000313" key="2">
    <source>
        <dbReference type="EMBL" id="OEV17930.1"/>
    </source>
</evidence>
<accession>A0A1E7LP03</accession>
<feature type="compositionally biased region" description="Basic and acidic residues" evidence="1">
    <location>
        <begin position="1"/>
        <end position="14"/>
    </location>
</feature>